<dbReference type="InterPro" id="IPR003594">
    <property type="entry name" value="HATPase_dom"/>
</dbReference>
<evidence type="ECO:0000256" key="10">
    <source>
        <dbReference type="SAM" id="Coils"/>
    </source>
</evidence>
<keyword evidence="7" id="KW-0547">Nucleotide-binding</keyword>
<keyword evidence="5" id="KW-0597">Phosphoprotein</keyword>
<dbReference type="Gene3D" id="3.30.565.10">
    <property type="entry name" value="Histidine kinase-like ATPase, C-terminal domain"/>
    <property type="match status" value="1"/>
</dbReference>
<dbReference type="InterPro" id="IPR003660">
    <property type="entry name" value="HAMP_dom"/>
</dbReference>
<keyword evidence="8" id="KW-0418">Kinase</keyword>
<dbReference type="SMART" id="SM00388">
    <property type="entry name" value="HisKA"/>
    <property type="match status" value="1"/>
</dbReference>
<dbReference type="SUPFAM" id="SSF55874">
    <property type="entry name" value="ATPase domain of HSP90 chaperone/DNA topoisomerase II/histidine kinase"/>
    <property type="match status" value="1"/>
</dbReference>
<evidence type="ECO:0000256" key="5">
    <source>
        <dbReference type="ARBA" id="ARBA00022553"/>
    </source>
</evidence>
<keyword evidence="11" id="KW-0812">Transmembrane</keyword>
<comment type="subcellular location">
    <subcellularLocation>
        <location evidence="2">Cell membrane</location>
        <topology evidence="2">Multi-pass membrane protein</topology>
    </subcellularLocation>
</comment>
<dbReference type="PROSITE" id="PS50109">
    <property type="entry name" value="HIS_KIN"/>
    <property type="match status" value="1"/>
</dbReference>
<dbReference type="InterPro" id="IPR036097">
    <property type="entry name" value="HisK_dim/P_sf"/>
</dbReference>
<evidence type="ECO:0000259" key="13">
    <source>
        <dbReference type="PROSITE" id="PS50885"/>
    </source>
</evidence>
<keyword evidence="10" id="KW-0175">Coiled coil</keyword>
<dbReference type="SMART" id="SM00304">
    <property type="entry name" value="HAMP"/>
    <property type="match status" value="1"/>
</dbReference>
<keyword evidence="11" id="KW-0472">Membrane</keyword>
<sequence>MSIRKRLAIISVLPLVVALLGSIYIIRMNALQDYHRNELQFITSVSNDIFDLNFLSDRYLLYREKQVKAQWLLKHDALGKMLAGQHISGRENDNLWHKLSRIHRDMGRILFQLSGTLDNGDASGDVKQLDDREERLSMVLLLKAREMFSTAERIAGAKRHELVAIRQKLNYSIIVLFVMFALVISIISALSSRAIIASIGGLRRGTEIVASGNLDHRLEPRGDDELGQLAMAFNVMTERVKSADTNLRNTISALRQEVEERKRAEENARDLNQQLETAVAALEEEIAEHQQTGDELRNKEHLLVLQSRQATMGEMIGNIAHQWRQPLNLLAIIVQSLPERGERGDLRVEDLRSCSEKSMKIISHMSQTIDDFRNFFRPDKEKIPFKVCDAVSRALSIIEGSFAGSRIKIETNVTGDPVVNGYPNEFSQVLINILLNARDVLVERRVDNPLVTITIETKAGKSAIAIADNGGGIQEEIMDKIFDPYFTTRGPDRGTGVGLFMSKTIIEKNMNGALTARNVGAGAEFRIEV</sequence>
<evidence type="ECO:0000256" key="2">
    <source>
        <dbReference type="ARBA" id="ARBA00004651"/>
    </source>
</evidence>
<evidence type="ECO:0000256" key="11">
    <source>
        <dbReference type="SAM" id="Phobius"/>
    </source>
</evidence>
<feature type="coiled-coil region" evidence="10">
    <location>
        <begin position="247"/>
        <end position="299"/>
    </location>
</feature>
<dbReference type="Pfam" id="PF00672">
    <property type="entry name" value="HAMP"/>
    <property type="match status" value="1"/>
</dbReference>
<keyword evidence="15" id="KW-1185">Reference proteome</keyword>
<evidence type="ECO:0000256" key="9">
    <source>
        <dbReference type="ARBA" id="ARBA00022840"/>
    </source>
</evidence>
<dbReference type="Gene3D" id="6.10.340.10">
    <property type="match status" value="1"/>
</dbReference>
<evidence type="ECO:0000256" key="1">
    <source>
        <dbReference type="ARBA" id="ARBA00000085"/>
    </source>
</evidence>
<name>A0ABX7Q049_9BACT</name>
<feature type="domain" description="HAMP" evidence="13">
    <location>
        <begin position="193"/>
        <end position="245"/>
    </location>
</feature>
<evidence type="ECO:0000256" key="4">
    <source>
        <dbReference type="ARBA" id="ARBA00022475"/>
    </source>
</evidence>
<dbReference type="InterPro" id="IPR036890">
    <property type="entry name" value="HATPase_C_sf"/>
</dbReference>
<dbReference type="PANTHER" id="PTHR44936">
    <property type="entry name" value="SENSOR PROTEIN CREC"/>
    <property type="match status" value="1"/>
</dbReference>
<dbReference type="EC" id="2.7.13.3" evidence="3"/>
<protein>
    <recommendedName>
        <fullName evidence="3">histidine kinase</fullName>
        <ecNumber evidence="3">2.7.13.3</ecNumber>
    </recommendedName>
</protein>
<keyword evidence="11" id="KW-1133">Transmembrane helix</keyword>
<dbReference type="InterPro" id="IPR004358">
    <property type="entry name" value="Sig_transdc_His_kin-like_C"/>
</dbReference>
<comment type="catalytic activity">
    <reaction evidence="1">
        <text>ATP + protein L-histidine = ADP + protein N-phospho-L-histidine.</text>
        <dbReference type="EC" id="2.7.13.3"/>
    </reaction>
</comment>
<evidence type="ECO:0000256" key="6">
    <source>
        <dbReference type="ARBA" id="ARBA00022679"/>
    </source>
</evidence>
<accession>A0ABX7Q049</accession>
<dbReference type="EMBL" id="CP071382">
    <property type="protein sequence ID" value="QSV44767.1"/>
    <property type="molecule type" value="Genomic_DNA"/>
</dbReference>
<evidence type="ECO:0000256" key="7">
    <source>
        <dbReference type="ARBA" id="ARBA00022741"/>
    </source>
</evidence>
<dbReference type="RefSeq" id="WP_207162581.1">
    <property type="nucleotide sequence ID" value="NZ_CP071382.1"/>
</dbReference>
<dbReference type="CDD" id="cd06225">
    <property type="entry name" value="HAMP"/>
    <property type="match status" value="1"/>
</dbReference>
<reference evidence="14 15" key="1">
    <citation type="submission" date="2021-03" db="EMBL/GenBank/DDBJ databases">
        <title>Geobacter metallireducens gen. nov. sp. nov., a microorganism capable of coupling the complete oxidation of organic compounds to the reduction of iron and other metals.</title>
        <authorList>
            <person name="Li Y."/>
        </authorList>
    </citation>
    <scope>NUCLEOTIDE SEQUENCE [LARGE SCALE GENOMIC DNA]</scope>
    <source>
        <strain evidence="14 15">Jerry-YX</strain>
    </source>
</reference>
<feature type="transmembrane region" description="Helical" evidence="11">
    <location>
        <begin position="169"/>
        <end position="190"/>
    </location>
</feature>
<dbReference type="SUPFAM" id="SSF158472">
    <property type="entry name" value="HAMP domain-like"/>
    <property type="match status" value="1"/>
</dbReference>
<dbReference type="InterPro" id="IPR003661">
    <property type="entry name" value="HisK_dim/P_dom"/>
</dbReference>
<dbReference type="InterPro" id="IPR005467">
    <property type="entry name" value="His_kinase_dom"/>
</dbReference>
<dbReference type="CDD" id="cd00082">
    <property type="entry name" value="HisKA"/>
    <property type="match status" value="1"/>
</dbReference>
<dbReference type="PROSITE" id="PS50885">
    <property type="entry name" value="HAMP"/>
    <property type="match status" value="1"/>
</dbReference>
<keyword evidence="9" id="KW-0067">ATP-binding</keyword>
<feature type="transmembrane region" description="Helical" evidence="11">
    <location>
        <begin position="6"/>
        <end position="26"/>
    </location>
</feature>
<keyword evidence="4" id="KW-1003">Cell membrane</keyword>
<dbReference type="PANTHER" id="PTHR44936:SF10">
    <property type="entry name" value="SENSOR PROTEIN RSTB"/>
    <property type="match status" value="1"/>
</dbReference>
<evidence type="ECO:0000259" key="12">
    <source>
        <dbReference type="PROSITE" id="PS50109"/>
    </source>
</evidence>
<dbReference type="Proteomes" id="UP000663651">
    <property type="component" value="Chromosome"/>
</dbReference>
<evidence type="ECO:0000313" key="14">
    <source>
        <dbReference type="EMBL" id="QSV44767.1"/>
    </source>
</evidence>
<dbReference type="Gene3D" id="1.10.287.130">
    <property type="match status" value="1"/>
</dbReference>
<dbReference type="SMART" id="SM00387">
    <property type="entry name" value="HATPase_c"/>
    <property type="match status" value="1"/>
</dbReference>
<dbReference type="InterPro" id="IPR050980">
    <property type="entry name" value="2C_sensor_his_kinase"/>
</dbReference>
<gene>
    <name evidence="14" type="ORF">JZM60_11405</name>
</gene>
<organism evidence="14 15">
    <name type="scientific">Geobacter benzoatilyticus</name>
    <dbReference type="NCBI Taxonomy" id="2815309"/>
    <lineage>
        <taxon>Bacteria</taxon>
        <taxon>Pseudomonadati</taxon>
        <taxon>Thermodesulfobacteriota</taxon>
        <taxon>Desulfuromonadia</taxon>
        <taxon>Geobacterales</taxon>
        <taxon>Geobacteraceae</taxon>
        <taxon>Geobacter</taxon>
    </lineage>
</organism>
<evidence type="ECO:0000256" key="8">
    <source>
        <dbReference type="ARBA" id="ARBA00022777"/>
    </source>
</evidence>
<evidence type="ECO:0000313" key="15">
    <source>
        <dbReference type="Proteomes" id="UP000663651"/>
    </source>
</evidence>
<evidence type="ECO:0000256" key="3">
    <source>
        <dbReference type="ARBA" id="ARBA00012438"/>
    </source>
</evidence>
<dbReference type="SUPFAM" id="SSF47384">
    <property type="entry name" value="Homodimeric domain of signal transducing histidine kinase"/>
    <property type="match status" value="1"/>
</dbReference>
<feature type="domain" description="Histidine kinase" evidence="12">
    <location>
        <begin position="318"/>
        <end position="529"/>
    </location>
</feature>
<keyword evidence="6" id="KW-0808">Transferase</keyword>
<dbReference type="PRINTS" id="PR00344">
    <property type="entry name" value="BCTRLSENSOR"/>
</dbReference>
<dbReference type="Pfam" id="PF02518">
    <property type="entry name" value="HATPase_c"/>
    <property type="match status" value="1"/>
</dbReference>
<proteinExistence type="predicted"/>